<evidence type="ECO:0000256" key="2">
    <source>
        <dbReference type="SAM" id="Phobius"/>
    </source>
</evidence>
<dbReference type="EMBL" id="CP058998">
    <property type="protein sequence ID" value="QLJ52955.1"/>
    <property type="molecule type" value="Genomic_DNA"/>
</dbReference>
<evidence type="ECO:0000256" key="1">
    <source>
        <dbReference type="SAM" id="Coils"/>
    </source>
</evidence>
<organism evidence="3 4">
    <name type="scientific">Fermentimicrarchaeum limneticum</name>
    <dbReference type="NCBI Taxonomy" id="2795018"/>
    <lineage>
        <taxon>Archaea</taxon>
        <taxon>Candidatus Micrarchaeota</taxon>
        <taxon>Candidatus Fermentimicrarchaeales</taxon>
        <taxon>Candidatus Fermentimicrarchaeaceae</taxon>
        <taxon>Candidatus Fermentimicrarchaeum</taxon>
    </lineage>
</organism>
<gene>
    <name evidence="3" type="ORF">Sv326_0780</name>
</gene>
<keyword evidence="2" id="KW-0472">Membrane</keyword>
<proteinExistence type="predicted"/>
<dbReference type="KEGG" id="flt:Sv326_0780"/>
<reference evidence="4" key="1">
    <citation type="submission" date="2020-07" db="EMBL/GenBank/DDBJ databases">
        <title>Metabolic diversity and evolutionary history of the archaeal phylum ###Micrarchaeota### uncovered from a freshwater lake metagenome.</title>
        <authorList>
            <person name="Kadnikov V.V."/>
            <person name="Savvichev A.S."/>
            <person name="Mardanov A.V."/>
            <person name="Beletsky A.V."/>
            <person name="Chupakov A.V."/>
            <person name="Kokryatskaya N.M."/>
            <person name="Pimenov N.V."/>
            <person name="Ravin N.V."/>
        </authorList>
    </citation>
    <scope>NUCLEOTIDE SEQUENCE [LARGE SCALE GENOMIC DNA]</scope>
</reference>
<evidence type="ECO:0000313" key="4">
    <source>
        <dbReference type="Proteomes" id="UP000510821"/>
    </source>
</evidence>
<dbReference type="AlphaFoldDB" id="A0A7D6BH11"/>
<name>A0A7D6BH11_FERL1</name>
<accession>A0A7D6BH11</accession>
<feature type="coiled-coil region" evidence="1">
    <location>
        <begin position="31"/>
        <end position="87"/>
    </location>
</feature>
<keyword evidence="2" id="KW-0812">Transmembrane</keyword>
<feature type="transmembrane region" description="Helical" evidence="2">
    <location>
        <begin position="6"/>
        <end position="25"/>
    </location>
</feature>
<protein>
    <submittedName>
        <fullName evidence="3">Uncharacterized protein</fullName>
    </submittedName>
</protein>
<sequence>MACISVELSIAMLFFVAAIILLREYQHRKKINSVKDENDELRNAVYALQKEEKNFRERDFRKLLNDFNKLKDRTDELEVENVKLKKDLGKKK</sequence>
<keyword evidence="1" id="KW-0175">Coiled coil</keyword>
<dbReference type="Proteomes" id="UP000510821">
    <property type="component" value="Chromosome"/>
</dbReference>
<evidence type="ECO:0000313" key="3">
    <source>
        <dbReference type="EMBL" id="QLJ52955.1"/>
    </source>
</evidence>
<keyword evidence="2" id="KW-1133">Transmembrane helix</keyword>